<reference evidence="2" key="1">
    <citation type="submission" date="2018-06" db="EMBL/GenBank/DDBJ databases">
        <authorList>
            <person name="Cea G.-C."/>
            <person name="William W."/>
        </authorList>
    </citation>
    <scope>NUCLEOTIDE SEQUENCE [LARGE SCALE GENOMIC DNA]</scope>
    <source>
        <strain evidence="2">DB21MT-2</strain>
    </source>
</reference>
<sequence length="41" mass="4431">MILTSSFLESSLKGVASTLKDVDRSNLGWNLLLVKYLGSSS</sequence>
<accession>A0A330LZ41</accession>
<dbReference type="KEGG" id="sbk:SHEWBE_1176"/>
<dbReference type="EMBL" id="LS483452">
    <property type="protein sequence ID" value="SQH75145.1"/>
    <property type="molecule type" value="Genomic_DNA"/>
</dbReference>
<name>A0A330LZ41_9GAMM</name>
<evidence type="ECO:0000313" key="2">
    <source>
        <dbReference type="Proteomes" id="UP000250123"/>
    </source>
</evidence>
<organism evidence="1 2">
    <name type="scientific">Shewanella benthica</name>
    <dbReference type="NCBI Taxonomy" id="43661"/>
    <lineage>
        <taxon>Bacteria</taxon>
        <taxon>Pseudomonadati</taxon>
        <taxon>Pseudomonadota</taxon>
        <taxon>Gammaproteobacteria</taxon>
        <taxon>Alteromonadales</taxon>
        <taxon>Shewanellaceae</taxon>
        <taxon>Shewanella</taxon>
    </lineage>
</organism>
<proteinExistence type="predicted"/>
<protein>
    <submittedName>
        <fullName evidence="1">Uncharacterized protein</fullName>
    </submittedName>
</protein>
<dbReference type="Proteomes" id="UP000250123">
    <property type="component" value="Chromosome SHEWBE"/>
</dbReference>
<evidence type="ECO:0000313" key="1">
    <source>
        <dbReference type="EMBL" id="SQH75145.1"/>
    </source>
</evidence>
<dbReference type="AlphaFoldDB" id="A0A330LZ41"/>
<gene>
    <name evidence="1" type="ORF">SHEWBE_1176</name>
</gene>